<feature type="region of interest" description="Disordered" evidence="1">
    <location>
        <begin position="102"/>
        <end position="142"/>
    </location>
</feature>
<feature type="region of interest" description="Disordered" evidence="1">
    <location>
        <begin position="1"/>
        <end position="28"/>
    </location>
</feature>
<sequence length="142" mass="15229">MSTHLNPTEQSYRGTADTTPTTHTADPASAAVEVWTAERLRALGVTTTLATAASVLGVSRSQAYRLAATDTFPTPLIRAGTRIIVPVAGLLQLLLLESPAPAADDRRLDPVGETSVDATTRPPADYAHHRWRHRVEHQGDDA</sequence>
<reference evidence="2 3" key="1">
    <citation type="submission" date="2024-01" db="EMBL/GenBank/DDBJ databases">
        <title>Genome insights into Plantactinospora sonchi sp. nov.</title>
        <authorList>
            <person name="Wang L."/>
        </authorList>
    </citation>
    <scope>NUCLEOTIDE SEQUENCE [LARGE SCALE GENOMIC DNA]</scope>
    <source>
        <strain evidence="2 3">NEAU-QY2</strain>
    </source>
</reference>
<proteinExistence type="predicted"/>
<dbReference type="Proteomes" id="UP001332243">
    <property type="component" value="Unassembled WGS sequence"/>
</dbReference>
<organism evidence="2 3">
    <name type="scientific">Plantactinospora sonchi</name>
    <dbReference type="NCBI Taxonomy" id="1544735"/>
    <lineage>
        <taxon>Bacteria</taxon>
        <taxon>Bacillati</taxon>
        <taxon>Actinomycetota</taxon>
        <taxon>Actinomycetes</taxon>
        <taxon>Micromonosporales</taxon>
        <taxon>Micromonosporaceae</taxon>
        <taxon>Plantactinospora</taxon>
    </lineage>
</organism>
<feature type="compositionally biased region" description="Low complexity" evidence="1">
    <location>
        <begin position="15"/>
        <end position="28"/>
    </location>
</feature>
<feature type="compositionally biased region" description="Polar residues" evidence="1">
    <location>
        <begin position="1"/>
        <end position="13"/>
    </location>
</feature>
<keyword evidence="3" id="KW-1185">Reference proteome</keyword>
<dbReference type="EMBL" id="JAZGQK010000003">
    <property type="protein sequence ID" value="MEE6257996.1"/>
    <property type="molecule type" value="Genomic_DNA"/>
</dbReference>
<evidence type="ECO:0000256" key="1">
    <source>
        <dbReference type="SAM" id="MobiDB-lite"/>
    </source>
</evidence>
<evidence type="ECO:0000313" key="2">
    <source>
        <dbReference type="EMBL" id="MEE6257996.1"/>
    </source>
</evidence>
<dbReference type="RefSeq" id="WP_331213099.1">
    <property type="nucleotide sequence ID" value="NZ_JAZGQK010000003.1"/>
</dbReference>
<gene>
    <name evidence="2" type="ORF">V1633_05755</name>
</gene>
<evidence type="ECO:0008006" key="4">
    <source>
        <dbReference type="Google" id="ProtNLM"/>
    </source>
</evidence>
<accession>A0ABU7RNB6</accession>
<name>A0ABU7RNB6_9ACTN</name>
<protein>
    <recommendedName>
        <fullName evidence="4">DNA-binding protein</fullName>
    </recommendedName>
</protein>
<comment type="caution">
    <text evidence="2">The sequence shown here is derived from an EMBL/GenBank/DDBJ whole genome shotgun (WGS) entry which is preliminary data.</text>
</comment>
<evidence type="ECO:0000313" key="3">
    <source>
        <dbReference type="Proteomes" id="UP001332243"/>
    </source>
</evidence>